<feature type="compositionally biased region" description="Low complexity" evidence="2">
    <location>
        <begin position="94"/>
        <end position="130"/>
    </location>
</feature>
<dbReference type="GO" id="GO:0030674">
    <property type="term" value="F:protein-macromolecule adaptor activity"/>
    <property type="evidence" value="ECO:0007669"/>
    <property type="project" value="TreeGrafter"/>
</dbReference>
<dbReference type="AlphaFoldDB" id="A0A150GB19"/>
<accession>A0A150GB19</accession>
<protein>
    <submittedName>
        <fullName evidence="3">Uncharacterized protein</fullName>
    </submittedName>
</protein>
<dbReference type="OrthoDB" id="548474at2759"/>
<evidence type="ECO:0000313" key="4">
    <source>
        <dbReference type="Proteomes" id="UP000075714"/>
    </source>
</evidence>
<dbReference type="Proteomes" id="UP000075714">
    <property type="component" value="Unassembled WGS sequence"/>
</dbReference>
<dbReference type="PANTHER" id="PTHR40422:SF1">
    <property type="entry name" value="TRANSLATION MACHINERY-ASSOCIATED PROTEIN 17"/>
    <property type="match status" value="1"/>
</dbReference>
<name>A0A150GB19_GONPE</name>
<comment type="caution">
    <text evidence="3">The sequence shown here is derived from an EMBL/GenBank/DDBJ whole genome shotgun (WGS) entry which is preliminary data.</text>
</comment>
<dbReference type="GO" id="GO:0070682">
    <property type="term" value="P:proteasome regulatory particle assembly"/>
    <property type="evidence" value="ECO:0007669"/>
    <property type="project" value="InterPro"/>
</dbReference>
<dbReference type="InterPro" id="IPR038966">
    <property type="entry name" value="TMA17"/>
</dbReference>
<reference evidence="4" key="1">
    <citation type="journal article" date="2016" name="Nat. Commun.">
        <title>The Gonium pectorale genome demonstrates co-option of cell cycle regulation during the evolution of multicellularity.</title>
        <authorList>
            <person name="Hanschen E.R."/>
            <person name="Marriage T.N."/>
            <person name="Ferris P.J."/>
            <person name="Hamaji T."/>
            <person name="Toyoda A."/>
            <person name="Fujiyama A."/>
            <person name="Neme R."/>
            <person name="Noguchi H."/>
            <person name="Minakuchi Y."/>
            <person name="Suzuki M."/>
            <person name="Kawai-Toyooka H."/>
            <person name="Smith D.R."/>
            <person name="Sparks H."/>
            <person name="Anderson J."/>
            <person name="Bakaric R."/>
            <person name="Luria V."/>
            <person name="Karger A."/>
            <person name="Kirschner M.W."/>
            <person name="Durand P.M."/>
            <person name="Michod R.E."/>
            <person name="Nozaki H."/>
            <person name="Olson B.J."/>
        </authorList>
    </citation>
    <scope>NUCLEOTIDE SEQUENCE [LARGE SCALE GENOMIC DNA]</scope>
    <source>
        <strain evidence="4">NIES-2863</strain>
    </source>
</reference>
<sequence length="235" mass="23140">MSESVLKKDIDELKNSILHLERSNQELKEALAAGPDPEFRMAIGENIATLAKKKARLAALEEELRRLTGEEYTSEPVAVGVDEGAPAGGRGADATAAFPSTTTPTGAAAAAAAPAASRARGGPSSSGPRSMETESGAGQQLAPDAGDIRATTGAGPWGAIDTDMDACGGADPGYPEGGVYLGAVGQGVESAPANGALGLDAGCGLGAGAAAYDTSGLCGMVADGPEGNAEGGVWL</sequence>
<feature type="region of interest" description="Disordered" evidence="2">
    <location>
        <begin position="80"/>
        <end position="157"/>
    </location>
</feature>
<keyword evidence="1" id="KW-0175">Coiled coil</keyword>
<keyword evidence="4" id="KW-1185">Reference proteome</keyword>
<dbReference type="EMBL" id="LSYV01000040">
    <property type="protein sequence ID" value="KXZ47008.1"/>
    <property type="molecule type" value="Genomic_DNA"/>
</dbReference>
<feature type="coiled-coil region" evidence="1">
    <location>
        <begin position="10"/>
        <end position="70"/>
    </location>
</feature>
<evidence type="ECO:0000313" key="3">
    <source>
        <dbReference type="EMBL" id="KXZ47008.1"/>
    </source>
</evidence>
<dbReference type="STRING" id="33097.A0A150GB19"/>
<evidence type="ECO:0000256" key="1">
    <source>
        <dbReference type="SAM" id="Coils"/>
    </source>
</evidence>
<gene>
    <name evidence="3" type="ORF">GPECTOR_39g502</name>
</gene>
<organism evidence="3 4">
    <name type="scientific">Gonium pectorale</name>
    <name type="common">Green alga</name>
    <dbReference type="NCBI Taxonomy" id="33097"/>
    <lineage>
        <taxon>Eukaryota</taxon>
        <taxon>Viridiplantae</taxon>
        <taxon>Chlorophyta</taxon>
        <taxon>core chlorophytes</taxon>
        <taxon>Chlorophyceae</taxon>
        <taxon>CS clade</taxon>
        <taxon>Chlamydomonadales</taxon>
        <taxon>Volvocaceae</taxon>
        <taxon>Gonium</taxon>
    </lineage>
</organism>
<proteinExistence type="predicted"/>
<dbReference type="PANTHER" id="PTHR40422">
    <property type="entry name" value="TRANSLATION MACHINERY-ASSOCIATED PROTEIN 17"/>
    <property type="match status" value="1"/>
</dbReference>
<evidence type="ECO:0000256" key="2">
    <source>
        <dbReference type="SAM" id="MobiDB-lite"/>
    </source>
</evidence>